<feature type="coiled-coil region" evidence="2">
    <location>
        <begin position="186"/>
        <end position="217"/>
    </location>
</feature>
<feature type="region of interest" description="Disordered" evidence="3">
    <location>
        <begin position="1"/>
        <end position="83"/>
    </location>
</feature>
<dbReference type="GO" id="GO:0006886">
    <property type="term" value="P:intracellular protein transport"/>
    <property type="evidence" value="ECO:0007669"/>
    <property type="project" value="TreeGrafter"/>
</dbReference>
<dbReference type="SUPFAM" id="SSF47661">
    <property type="entry name" value="t-snare proteins"/>
    <property type="match status" value="1"/>
</dbReference>
<evidence type="ECO:0000313" key="7">
    <source>
        <dbReference type="Proteomes" id="UP001303373"/>
    </source>
</evidence>
<dbReference type="AlphaFoldDB" id="A0AAQ3R6M6"/>
<dbReference type="Pfam" id="PF05739">
    <property type="entry name" value="SNARE"/>
    <property type="match status" value="1"/>
</dbReference>
<dbReference type="SMART" id="SM00397">
    <property type="entry name" value="t_SNARE"/>
    <property type="match status" value="1"/>
</dbReference>
<evidence type="ECO:0000313" key="6">
    <source>
        <dbReference type="EMBL" id="WPG97435.1"/>
    </source>
</evidence>
<dbReference type="InterPro" id="IPR006011">
    <property type="entry name" value="Syntaxin_N"/>
</dbReference>
<dbReference type="CDD" id="cd15849">
    <property type="entry name" value="SNARE_Sso1"/>
    <property type="match status" value="1"/>
</dbReference>
<dbReference type="GO" id="GO:0012505">
    <property type="term" value="C:endomembrane system"/>
    <property type="evidence" value="ECO:0007669"/>
    <property type="project" value="TreeGrafter"/>
</dbReference>
<dbReference type="Proteomes" id="UP001303373">
    <property type="component" value="Chromosome 1"/>
</dbReference>
<dbReference type="PANTHER" id="PTHR19957:SF380">
    <property type="entry name" value="SYNTAXIN FAMILY PROTEIN"/>
    <property type="match status" value="1"/>
</dbReference>
<evidence type="ECO:0000256" key="2">
    <source>
        <dbReference type="SAM" id="Coils"/>
    </source>
</evidence>
<organism evidence="6 7">
    <name type="scientific">Acrodontium crateriforme</name>
    <dbReference type="NCBI Taxonomy" id="150365"/>
    <lineage>
        <taxon>Eukaryota</taxon>
        <taxon>Fungi</taxon>
        <taxon>Dikarya</taxon>
        <taxon>Ascomycota</taxon>
        <taxon>Pezizomycotina</taxon>
        <taxon>Dothideomycetes</taxon>
        <taxon>Dothideomycetidae</taxon>
        <taxon>Mycosphaerellales</taxon>
        <taxon>Teratosphaeriaceae</taxon>
        <taxon>Acrodontium</taxon>
    </lineage>
</organism>
<feature type="domain" description="T-SNARE coiled-coil homology" evidence="5">
    <location>
        <begin position="256"/>
        <end position="323"/>
    </location>
</feature>
<dbReference type="Gene3D" id="1.20.58.70">
    <property type="match status" value="1"/>
</dbReference>
<keyword evidence="4" id="KW-1133">Transmembrane helix</keyword>
<dbReference type="GO" id="GO:0048278">
    <property type="term" value="P:vesicle docking"/>
    <property type="evidence" value="ECO:0007669"/>
    <property type="project" value="TreeGrafter"/>
</dbReference>
<evidence type="ECO:0000259" key="5">
    <source>
        <dbReference type="SMART" id="SM00397"/>
    </source>
</evidence>
<name>A0AAQ3R6M6_9PEZI</name>
<dbReference type="GO" id="GO:0000149">
    <property type="term" value="F:SNARE binding"/>
    <property type="evidence" value="ECO:0007669"/>
    <property type="project" value="TreeGrafter"/>
</dbReference>
<dbReference type="EMBL" id="CP138580">
    <property type="protein sequence ID" value="WPG97435.1"/>
    <property type="molecule type" value="Genomic_DNA"/>
</dbReference>
<dbReference type="GO" id="GO:0006887">
    <property type="term" value="P:exocytosis"/>
    <property type="evidence" value="ECO:0007669"/>
    <property type="project" value="TreeGrafter"/>
</dbReference>
<dbReference type="InterPro" id="IPR045242">
    <property type="entry name" value="Syntaxin"/>
</dbReference>
<feature type="compositionally biased region" description="Low complexity" evidence="3">
    <location>
        <begin position="1"/>
        <end position="68"/>
    </location>
</feature>
<sequence>MAYNYNNNNNNGGYGQSNPYNNPAPSYGGQQQSGYAQQQPAYGQQQPAYGQQQAPYNQQQPPRTNQNPAYGQQSYGNRPANDVEMQPLTGAAAEPPYSQSNTPAPRDPNAILNECRAVGNSIDDLEARLQELQRLQRGFVGGNGVSNSQIDSLSADIMAGYRGLADRVKRIKGQPDANSPRNKPQVDSLDRRIRRAINSYQQVESQFRKEVQEQQRRQYLIVRPDATEAEIKEATQDGGDTQIFQQALLNADRRGQAQSTLRNVQQRHDAIQQIERTMLELQQLFQDLDAIVVQQEPLIQNIEQKAEETNTHLEAGNVHVAKAVDSARAARKKKWICLGIVVLIIIIVIIIVLAYLGVTGQLGGHKNN</sequence>
<dbReference type="InterPro" id="IPR000727">
    <property type="entry name" value="T_SNARE_dom"/>
</dbReference>
<proteinExistence type="inferred from homology"/>
<reference evidence="6 7" key="1">
    <citation type="submission" date="2023-11" db="EMBL/GenBank/DDBJ databases">
        <title>An acidophilic fungus is an integral part of prey digestion in a carnivorous sundew plant.</title>
        <authorList>
            <person name="Tsai I.J."/>
        </authorList>
    </citation>
    <scope>NUCLEOTIDE SEQUENCE [LARGE SCALE GENOMIC DNA]</scope>
    <source>
        <strain evidence="6">169a</strain>
    </source>
</reference>
<protein>
    <submittedName>
        <fullName evidence="6">Syntaxin-like protein psy1</fullName>
    </submittedName>
</protein>
<comment type="similarity">
    <text evidence="1">Belongs to the syntaxin family.</text>
</comment>
<evidence type="ECO:0000256" key="3">
    <source>
        <dbReference type="SAM" id="MobiDB-lite"/>
    </source>
</evidence>
<evidence type="ECO:0000256" key="1">
    <source>
        <dbReference type="ARBA" id="ARBA00009063"/>
    </source>
</evidence>
<dbReference type="GO" id="GO:0005484">
    <property type="term" value="F:SNAP receptor activity"/>
    <property type="evidence" value="ECO:0007669"/>
    <property type="project" value="TreeGrafter"/>
</dbReference>
<dbReference type="Pfam" id="PF00804">
    <property type="entry name" value="Syntaxin"/>
    <property type="match status" value="1"/>
</dbReference>
<accession>A0AAQ3R6M6</accession>
<dbReference type="GO" id="GO:0031201">
    <property type="term" value="C:SNARE complex"/>
    <property type="evidence" value="ECO:0007669"/>
    <property type="project" value="TreeGrafter"/>
</dbReference>
<keyword evidence="4" id="KW-0812">Transmembrane</keyword>
<dbReference type="GO" id="GO:0006906">
    <property type="term" value="P:vesicle fusion"/>
    <property type="evidence" value="ECO:0007669"/>
    <property type="project" value="TreeGrafter"/>
</dbReference>
<dbReference type="InterPro" id="IPR010989">
    <property type="entry name" value="SNARE"/>
</dbReference>
<gene>
    <name evidence="6" type="ORF">R9X50_00021000</name>
</gene>
<keyword evidence="7" id="KW-1185">Reference proteome</keyword>
<keyword evidence="2" id="KW-0175">Coiled coil</keyword>
<keyword evidence="4" id="KW-0472">Membrane</keyword>
<dbReference type="PANTHER" id="PTHR19957">
    <property type="entry name" value="SYNTAXIN"/>
    <property type="match status" value="1"/>
</dbReference>
<evidence type="ECO:0000256" key="4">
    <source>
        <dbReference type="SAM" id="Phobius"/>
    </source>
</evidence>
<feature type="transmembrane region" description="Helical" evidence="4">
    <location>
        <begin position="335"/>
        <end position="358"/>
    </location>
</feature>
<dbReference type="GO" id="GO:0005886">
    <property type="term" value="C:plasma membrane"/>
    <property type="evidence" value="ECO:0007669"/>
    <property type="project" value="TreeGrafter"/>
</dbReference>